<dbReference type="PROSITE" id="PS51257">
    <property type="entry name" value="PROKAR_LIPOPROTEIN"/>
    <property type="match status" value="1"/>
</dbReference>
<dbReference type="InterPro" id="IPR024302">
    <property type="entry name" value="SusD-like"/>
</dbReference>
<gene>
    <name evidence="1" type="ORF">BSYN_17520</name>
</gene>
<dbReference type="Proteomes" id="UP001496674">
    <property type="component" value="Chromosome"/>
</dbReference>
<dbReference type="SUPFAM" id="SSF48452">
    <property type="entry name" value="TPR-like"/>
    <property type="match status" value="1"/>
</dbReference>
<dbReference type="EMBL" id="AP028055">
    <property type="protein sequence ID" value="BEG99487.1"/>
    <property type="molecule type" value="Genomic_DNA"/>
</dbReference>
<sequence length="588" mass="67515">MNLYMKHNIIFKKGRFFITLLSVVALFSCTDGFETLNTYPLEPPYVPGSTDPGQTDNDINLPDTISKTELNSLKQGANSIGALFRNYSYQGLVNDYQRTTNLTHDIYGGYFATNKVDFLNCSPNYIYTDGWSAKRWDHFYKERCAEYKTLARTFKYVNSEAYRNAYYITRIYFVFLTSTMTDTYGDMPFTPYLQCASIPEKVPYDTQKVVYDKMLRILKQATDSIKPGKCSFKFSSSEDKCYQGDEEKWLRFANTLRLRLALRISNIDPVRAKQEGEAALTQTYGVMKSQEDRMKTIPAYAPVAMGGDNDGGNENEVANCSFRYVDAVMSKDLELAYKNQSNILDPRCEISWYRPTPMELLSVGIEFTEQDYNGCEIGSSAIEHASDVYSVLRVNSTDDKSILKDDYWFGYSREYLWLGYSECLFLKAEAALRGWGGVGQTPEELFKEGIRANFDYYHLPATKATNYINGLKIYSGAIENPFATGNKESQLEQIITQKWLSIFPNGNEGWAEFRRTDYPRLRNHLNNLDGNIPGKKFINRVRYPNDEYDYNPENVPSFGTVNQSTRVWWDVEDTNAASGERNSINNFR</sequence>
<accession>A0ABN6Z4K3</accession>
<reference evidence="1 2" key="1">
    <citation type="submission" date="2023-04" db="EMBL/GenBank/DDBJ databases">
        <title>Draft genome sequence of acteroides sedimenti strain YN3PY1.</title>
        <authorList>
            <person name="Yoshida N."/>
        </authorList>
    </citation>
    <scope>NUCLEOTIDE SEQUENCE [LARGE SCALE GENOMIC DNA]</scope>
    <source>
        <strain evidence="1 2">YN3PY1</strain>
    </source>
</reference>
<dbReference type="InterPro" id="IPR011990">
    <property type="entry name" value="TPR-like_helical_dom_sf"/>
</dbReference>
<name>A0ABN6Z4K3_9BACE</name>
<protein>
    <recommendedName>
        <fullName evidence="3">SusD/RagB family nutrient-binding outer membrane lipoprotein</fullName>
    </recommendedName>
</protein>
<evidence type="ECO:0000313" key="1">
    <source>
        <dbReference type="EMBL" id="BEG99487.1"/>
    </source>
</evidence>
<evidence type="ECO:0000313" key="2">
    <source>
        <dbReference type="Proteomes" id="UP001496674"/>
    </source>
</evidence>
<organism evidence="1 2">
    <name type="scientific">Bacteroides sedimenti</name>
    <dbReference type="NCBI Taxonomy" id="2136147"/>
    <lineage>
        <taxon>Bacteria</taxon>
        <taxon>Pseudomonadati</taxon>
        <taxon>Bacteroidota</taxon>
        <taxon>Bacteroidia</taxon>
        <taxon>Bacteroidales</taxon>
        <taxon>Bacteroidaceae</taxon>
        <taxon>Bacteroides</taxon>
    </lineage>
</organism>
<keyword evidence="2" id="KW-1185">Reference proteome</keyword>
<proteinExistence type="predicted"/>
<dbReference type="Gene3D" id="1.25.40.390">
    <property type="match status" value="1"/>
</dbReference>
<dbReference type="Pfam" id="PF12741">
    <property type="entry name" value="SusD-like"/>
    <property type="match status" value="1"/>
</dbReference>
<evidence type="ECO:0008006" key="3">
    <source>
        <dbReference type="Google" id="ProtNLM"/>
    </source>
</evidence>